<dbReference type="Proteomes" id="UP001500618">
    <property type="component" value="Unassembled WGS sequence"/>
</dbReference>
<proteinExistence type="predicted"/>
<reference evidence="1 2" key="1">
    <citation type="journal article" date="2019" name="Int. J. Syst. Evol. Microbiol.">
        <title>The Global Catalogue of Microorganisms (GCM) 10K type strain sequencing project: providing services to taxonomists for standard genome sequencing and annotation.</title>
        <authorList>
            <consortium name="The Broad Institute Genomics Platform"/>
            <consortium name="The Broad Institute Genome Sequencing Center for Infectious Disease"/>
            <person name="Wu L."/>
            <person name="Ma J."/>
        </authorList>
    </citation>
    <scope>NUCLEOTIDE SEQUENCE [LARGE SCALE GENOMIC DNA]</scope>
    <source>
        <strain evidence="1 2">JCM 14718</strain>
    </source>
</reference>
<keyword evidence="2" id="KW-1185">Reference proteome</keyword>
<sequence>MHVQRLTVTDNILFVTSETPEDRPLSPSSRFVQRHAHQPGNALGAICRPYETLEMARCQHCGQMLVKPEEQETQWRTVSDYVSARIPSSTASLL</sequence>
<evidence type="ECO:0000313" key="2">
    <source>
        <dbReference type="Proteomes" id="UP001500618"/>
    </source>
</evidence>
<evidence type="ECO:0000313" key="1">
    <source>
        <dbReference type="EMBL" id="GAA1662030.1"/>
    </source>
</evidence>
<gene>
    <name evidence="1" type="ORF">GCM10009765_09380</name>
</gene>
<organism evidence="1 2">
    <name type="scientific">Fodinicola feengrottensis</name>
    <dbReference type="NCBI Taxonomy" id="435914"/>
    <lineage>
        <taxon>Bacteria</taxon>
        <taxon>Bacillati</taxon>
        <taxon>Actinomycetota</taxon>
        <taxon>Actinomycetes</taxon>
        <taxon>Mycobacteriales</taxon>
        <taxon>Fodinicola</taxon>
    </lineage>
</organism>
<accession>A0ABN2FYD0</accession>
<protein>
    <submittedName>
        <fullName evidence="1">Uncharacterized protein</fullName>
    </submittedName>
</protein>
<comment type="caution">
    <text evidence="1">The sequence shown here is derived from an EMBL/GenBank/DDBJ whole genome shotgun (WGS) entry which is preliminary data.</text>
</comment>
<dbReference type="EMBL" id="BAAANY010000003">
    <property type="protein sequence ID" value="GAA1662030.1"/>
    <property type="molecule type" value="Genomic_DNA"/>
</dbReference>
<name>A0ABN2FYD0_9ACTN</name>